<accession>A0A9C6X5E2</accession>
<dbReference type="GeneID" id="127750859"/>
<dbReference type="KEGG" id="foc:127750859"/>
<dbReference type="RefSeq" id="XP_052129426.1">
    <property type="nucleotide sequence ID" value="XM_052273466.1"/>
</dbReference>
<evidence type="ECO:0000313" key="1">
    <source>
        <dbReference type="Proteomes" id="UP000504606"/>
    </source>
</evidence>
<keyword evidence="1" id="KW-1185">Reference proteome</keyword>
<organism evidence="1 2">
    <name type="scientific">Frankliniella occidentalis</name>
    <name type="common">Western flower thrips</name>
    <name type="synonym">Euthrips occidentalis</name>
    <dbReference type="NCBI Taxonomy" id="133901"/>
    <lineage>
        <taxon>Eukaryota</taxon>
        <taxon>Metazoa</taxon>
        <taxon>Ecdysozoa</taxon>
        <taxon>Arthropoda</taxon>
        <taxon>Hexapoda</taxon>
        <taxon>Insecta</taxon>
        <taxon>Pterygota</taxon>
        <taxon>Neoptera</taxon>
        <taxon>Paraneoptera</taxon>
        <taxon>Thysanoptera</taxon>
        <taxon>Terebrantia</taxon>
        <taxon>Thripoidea</taxon>
        <taxon>Thripidae</taxon>
        <taxon>Frankliniella</taxon>
    </lineage>
</organism>
<dbReference type="AlphaFoldDB" id="A0A9C6X5E2"/>
<gene>
    <name evidence="2" type="primary">LOC127750859</name>
</gene>
<evidence type="ECO:0000313" key="2">
    <source>
        <dbReference type="RefSeq" id="XP_052129426.1"/>
    </source>
</evidence>
<dbReference type="Proteomes" id="UP000504606">
    <property type="component" value="Unplaced"/>
</dbReference>
<dbReference type="OrthoDB" id="7554922at2759"/>
<sequence>MDLEDEELFMFNLILILRNRNLPEDENQGRPFPLVDIEWWWRLGDPMFKTHFRMSRITYETLVVVVGRHMRETNRLDYPGMYVDKSLMMTLWILATPDSFRSVGVNFGLAKGSVHNQFKTIIAVLQEISGRYIRWPSNQEMASIARNFETKYGYPSVVGCVDGCHIYI</sequence>
<name>A0A9C6X5E2_FRAOC</name>
<protein>
    <submittedName>
        <fullName evidence="2">Uncharacterized protein LOC127750859</fullName>
    </submittedName>
</protein>
<reference evidence="2" key="1">
    <citation type="submission" date="2025-08" db="UniProtKB">
        <authorList>
            <consortium name="RefSeq"/>
        </authorList>
    </citation>
    <scope>IDENTIFICATION</scope>
    <source>
        <tissue evidence="2">Whole organism</tissue>
    </source>
</reference>
<proteinExistence type="predicted"/>